<sequence length="34" mass="3973">MPLWTQLAKRQALLLSVSAFRHGVSDRDRCMQEK</sequence>
<keyword evidence="2" id="KW-1185">Reference proteome</keyword>
<dbReference type="EMBL" id="AFNW01000329">
    <property type="protein sequence ID" value="EKJ69713.1"/>
    <property type="molecule type" value="Genomic_DNA"/>
</dbReference>
<dbReference type="AlphaFoldDB" id="K3VBM7"/>
<proteinExistence type="predicted"/>
<dbReference type="Proteomes" id="UP000007978">
    <property type="component" value="Chromosome 4"/>
</dbReference>
<organism evidence="1 2">
    <name type="scientific">Fusarium pseudograminearum (strain CS3096)</name>
    <name type="common">Wheat and barley crown-rot fungus</name>
    <dbReference type="NCBI Taxonomy" id="1028729"/>
    <lineage>
        <taxon>Eukaryota</taxon>
        <taxon>Fungi</taxon>
        <taxon>Dikarya</taxon>
        <taxon>Ascomycota</taxon>
        <taxon>Pezizomycotina</taxon>
        <taxon>Sordariomycetes</taxon>
        <taxon>Hypocreomycetidae</taxon>
        <taxon>Hypocreales</taxon>
        <taxon>Nectriaceae</taxon>
        <taxon>Fusarium</taxon>
    </lineage>
</organism>
<reference evidence="1 2" key="1">
    <citation type="journal article" date="2012" name="PLoS Pathog.">
        <title>Comparative pathogenomics reveals horizontally acquired novel virulence genes in fungi infecting cereal hosts.</title>
        <authorList>
            <person name="Gardiner D.M."/>
            <person name="McDonald M.C."/>
            <person name="Covarelli L."/>
            <person name="Solomon P.S."/>
            <person name="Rusu A.G."/>
            <person name="Marshall M."/>
            <person name="Kazan K."/>
            <person name="Chakraborty S."/>
            <person name="McDonald B.A."/>
            <person name="Manners J.M."/>
        </authorList>
    </citation>
    <scope>NUCLEOTIDE SEQUENCE [LARGE SCALE GENOMIC DNA]</scope>
    <source>
        <strain evidence="1 2">CS3096</strain>
    </source>
</reference>
<accession>K3VBM7</accession>
<name>K3VBM7_FUSPC</name>
<evidence type="ECO:0000313" key="2">
    <source>
        <dbReference type="Proteomes" id="UP000007978"/>
    </source>
</evidence>
<dbReference type="KEGG" id="fpu:FPSE_10127"/>
<evidence type="ECO:0000313" key="1">
    <source>
        <dbReference type="EMBL" id="EKJ69713.1"/>
    </source>
</evidence>
<gene>
    <name evidence="1" type="ORF">FPSE_10127</name>
</gene>
<dbReference type="HOGENOM" id="CLU_3377184_0_0_1"/>
<protein>
    <submittedName>
        <fullName evidence="1">Uncharacterized protein</fullName>
    </submittedName>
</protein>
<comment type="caution">
    <text evidence="1">The sequence shown here is derived from an EMBL/GenBank/DDBJ whole genome shotgun (WGS) entry which is preliminary data.</text>
</comment>
<dbReference type="RefSeq" id="XP_009261519.1">
    <property type="nucleotide sequence ID" value="XM_009263244.1"/>
</dbReference>
<dbReference type="GeneID" id="20368744"/>